<dbReference type="EMBL" id="CP108318">
    <property type="protein sequence ID" value="WTW59458.1"/>
    <property type="molecule type" value="Genomic_DNA"/>
</dbReference>
<name>A0AAU2UWV5_9ACTN</name>
<protein>
    <submittedName>
        <fullName evidence="1">Uncharacterized protein</fullName>
    </submittedName>
</protein>
<accession>A0AAU2UWV5</accession>
<organism evidence="1">
    <name type="scientific">Streptomyces sp. NBC_00003</name>
    <dbReference type="NCBI Taxonomy" id="2903608"/>
    <lineage>
        <taxon>Bacteria</taxon>
        <taxon>Bacillati</taxon>
        <taxon>Actinomycetota</taxon>
        <taxon>Actinomycetes</taxon>
        <taxon>Kitasatosporales</taxon>
        <taxon>Streptomycetaceae</taxon>
        <taxon>Streptomyces</taxon>
    </lineage>
</organism>
<dbReference type="AlphaFoldDB" id="A0AAU2UWV5"/>
<proteinExistence type="predicted"/>
<evidence type="ECO:0000313" key="1">
    <source>
        <dbReference type="EMBL" id="WTW59458.1"/>
    </source>
</evidence>
<gene>
    <name evidence="1" type="ORF">OG549_01680</name>
</gene>
<sequence>MTTYVVTIPGTLLAERTEATTEALERALRPADPRGTRVGEEEHLEMLTFYSGSSAFSIRLEVEADDTEAAEQEARRTVTAALRTAGYAEDEAPLGDAVITGITTE</sequence>
<reference evidence="1" key="1">
    <citation type="submission" date="2022-10" db="EMBL/GenBank/DDBJ databases">
        <title>The complete genomes of actinobacterial strains from the NBC collection.</title>
        <authorList>
            <person name="Joergensen T.S."/>
            <person name="Alvarez Arevalo M."/>
            <person name="Sterndorff E.B."/>
            <person name="Faurdal D."/>
            <person name="Vuksanovic O."/>
            <person name="Mourched A.-S."/>
            <person name="Charusanti P."/>
            <person name="Shaw S."/>
            <person name="Blin K."/>
            <person name="Weber T."/>
        </authorList>
    </citation>
    <scope>NUCLEOTIDE SEQUENCE</scope>
    <source>
        <strain evidence="1">NBC_00003</strain>
    </source>
</reference>